<sequence>MNITKSKRNEIPVEFTDANEINSFFVGAASVALGCVSEIPVEFTDANEINSFFVGAASVALGCVSTNGLSAYYNDNFRLNLPELFEFSQVTDADILQCVHGELSR</sequence>
<keyword evidence="2" id="KW-1185">Reference proteome</keyword>
<dbReference type="AlphaFoldDB" id="A0AAW1JJZ5"/>
<protein>
    <submittedName>
        <fullName evidence="1">Uncharacterized protein</fullName>
    </submittedName>
</protein>
<accession>A0AAW1JJZ5</accession>
<dbReference type="PROSITE" id="PS51257">
    <property type="entry name" value="PROKAR_LIPOPROTEIN"/>
    <property type="match status" value="1"/>
</dbReference>
<proteinExistence type="predicted"/>
<gene>
    <name evidence="1" type="ORF">QE152_g27845</name>
</gene>
<name>A0AAW1JJZ5_POPJA</name>
<evidence type="ECO:0000313" key="1">
    <source>
        <dbReference type="EMBL" id="KAK9704465.1"/>
    </source>
</evidence>
<organism evidence="1 2">
    <name type="scientific">Popillia japonica</name>
    <name type="common">Japanese beetle</name>
    <dbReference type="NCBI Taxonomy" id="7064"/>
    <lineage>
        <taxon>Eukaryota</taxon>
        <taxon>Metazoa</taxon>
        <taxon>Ecdysozoa</taxon>
        <taxon>Arthropoda</taxon>
        <taxon>Hexapoda</taxon>
        <taxon>Insecta</taxon>
        <taxon>Pterygota</taxon>
        <taxon>Neoptera</taxon>
        <taxon>Endopterygota</taxon>
        <taxon>Coleoptera</taxon>
        <taxon>Polyphaga</taxon>
        <taxon>Scarabaeiformia</taxon>
        <taxon>Scarabaeidae</taxon>
        <taxon>Rutelinae</taxon>
        <taxon>Popillia</taxon>
    </lineage>
</organism>
<evidence type="ECO:0000313" key="2">
    <source>
        <dbReference type="Proteomes" id="UP001458880"/>
    </source>
</evidence>
<dbReference type="Proteomes" id="UP001458880">
    <property type="component" value="Unassembled WGS sequence"/>
</dbReference>
<comment type="caution">
    <text evidence="1">The sequence shown here is derived from an EMBL/GenBank/DDBJ whole genome shotgun (WGS) entry which is preliminary data.</text>
</comment>
<reference evidence="1 2" key="1">
    <citation type="journal article" date="2024" name="BMC Genomics">
        <title>De novo assembly and annotation of Popillia japonica's genome with initial clues to its potential as an invasive pest.</title>
        <authorList>
            <person name="Cucini C."/>
            <person name="Boschi S."/>
            <person name="Funari R."/>
            <person name="Cardaioli E."/>
            <person name="Iannotti N."/>
            <person name="Marturano G."/>
            <person name="Paoli F."/>
            <person name="Bruttini M."/>
            <person name="Carapelli A."/>
            <person name="Frati F."/>
            <person name="Nardi F."/>
        </authorList>
    </citation>
    <scope>NUCLEOTIDE SEQUENCE [LARGE SCALE GENOMIC DNA]</scope>
    <source>
        <strain evidence="1">DMR45628</strain>
    </source>
</reference>
<dbReference type="EMBL" id="JASPKY010000349">
    <property type="protein sequence ID" value="KAK9704465.1"/>
    <property type="molecule type" value="Genomic_DNA"/>
</dbReference>